<protein>
    <submittedName>
        <fullName evidence="3">Cytochrome P450 704B1</fullName>
    </submittedName>
</protein>
<sequence length="307" mass="34189">MGLPLHYEEVAAEHLAFQQSLARKGRLTHLRVLRRRIPLMGSIWDDEENTYRFLRTAGFLSPASCFNSTGRARRCCRRPWAKSQRSCFDSSRPAELCCYKEQHRRSLFAPQGPLYGAAVSRGVADCRALAHLRAADVVDWLEQLLQLPWHLHGPCLTSALARRLAAAPLPRALRALRRLAAAQLGRQALNAARRNLMWWSDKVPLPSSALRLLRNVTLRLRRSDMAPAPVMQLHVAKTAGTMSLCHWANRSGFSSLLPVGLMNRCQLLGDGPFWFGERASPASCPQRLVESPGILGMTLGLGAVNNC</sequence>
<proteinExistence type="predicted"/>
<organism evidence="1">
    <name type="scientific">Cladocopium goreaui</name>
    <dbReference type="NCBI Taxonomy" id="2562237"/>
    <lineage>
        <taxon>Eukaryota</taxon>
        <taxon>Sar</taxon>
        <taxon>Alveolata</taxon>
        <taxon>Dinophyceae</taxon>
        <taxon>Suessiales</taxon>
        <taxon>Symbiodiniaceae</taxon>
        <taxon>Cladocopium</taxon>
    </lineage>
</organism>
<dbReference type="EMBL" id="CAMXCT030003334">
    <property type="protein sequence ID" value="CAL4791151.1"/>
    <property type="molecule type" value="Genomic_DNA"/>
</dbReference>
<dbReference type="EMBL" id="CAMXCT010003334">
    <property type="protein sequence ID" value="CAI4003839.1"/>
    <property type="molecule type" value="Genomic_DNA"/>
</dbReference>
<dbReference type="OrthoDB" id="10446707at2759"/>
<name>A0A9P1D5W1_9DINO</name>
<evidence type="ECO:0000313" key="1">
    <source>
        <dbReference type="EMBL" id="CAI4003839.1"/>
    </source>
</evidence>
<dbReference type="Proteomes" id="UP001152797">
    <property type="component" value="Unassembled WGS sequence"/>
</dbReference>
<comment type="caution">
    <text evidence="1">The sequence shown here is derived from an EMBL/GenBank/DDBJ whole genome shotgun (WGS) entry which is preliminary data.</text>
</comment>
<gene>
    <name evidence="1" type="ORF">C1SCF055_LOCUS29669</name>
</gene>
<dbReference type="AlphaFoldDB" id="A0A9P1D5W1"/>
<dbReference type="EMBL" id="CAMXCT020003334">
    <property type="protein sequence ID" value="CAL1157214.1"/>
    <property type="molecule type" value="Genomic_DNA"/>
</dbReference>
<evidence type="ECO:0000313" key="4">
    <source>
        <dbReference type="Proteomes" id="UP001152797"/>
    </source>
</evidence>
<reference evidence="2" key="2">
    <citation type="submission" date="2024-04" db="EMBL/GenBank/DDBJ databases">
        <authorList>
            <person name="Chen Y."/>
            <person name="Shah S."/>
            <person name="Dougan E. K."/>
            <person name="Thang M."/>
            <person name="Chan C."/>
        </authorList>
    </citation>
    <scope>NUCLEOTIDE SEQUENCE [LARGE SCALE GENOMIC DNA]</scope>
</reference>
<evidence type="ECO:0000313" key="2">
    <source>
        <dbReference type="EMBL" id="CAL1157214.1"/>
    </source>
</evidence>
<accession>A0A9P1D5W1</accession>
<evidence type="ECO:0000313" key="3">
    <source>
        <dbReference type="EMBL" id="CAL4791151.1"/>
    </source>
</evidence>
<keyword evidence="4" id="KW-1185">Reference proteome</keyword>
<reference evidence="1" key="1">
    <citation type="submission" date="2022-10" db="EMBL/GenBank/DDBJ databases">
        <authorList>
            <person name="Chen Y."/>
            <person name="Dougan E. K."/>
            <person name="Chan C."/>
            <person name="Rhodes N."/>
            <person name="Thang M."/>
        </authorList>
    </citation>
    <scope>NUCLEOTIDE SEQUENCE</scope>
</reference>